<dbReference type="PROSITE" id="PS01124">
    <property type="entry name" value="HTH_ARAC_FAMILY_2"/>
    <property type="match status" value="1"/>
</dbReference>
<dbReference type="Gene3D" id="3.40.50.2300">
    <property type="match status" value="1"/>
</dbReference>
<dbReference type="InterPro" id="IPR001789">
    <property type="entry name" value="Sig_transdc_resp-reg_receiver"/>
</dbReference>
<feature type="domain" description="HTH araC/xylS-type" evidence="5">
    <location>
        <begin position="436"/>
        <end position="534"/>
    </location>
</feature>
<dbReference type="InterPro" id="IPR020449">
    <property type="entry name" value="Tscrpt_reg_AraC-type_HTH"/>
</dbReference>
<dbReference type="Gene3D" id="1.10.10.60">
    <property type="entry name" value="Homeodomain-like"/>
    <property type="match status" value="2"/>
</dbReference>
<gene>
    <name evidence="7" type="ORF">MKY91_18950</name>
</gene>
<dbReference type="InterPro" id="IPR011006">
    <property type="entry name" value="CheY-like_superfamily"/>
</dbReference>
<evidence type="ECO:0000256" key="4">
    <source>
        <dbReference type="PROSITE-ProRule" id="PRU00169"/>
    </source>
</evidence>
<dbReference type="PRINTS" id="PR00032">
    <property type="entry name" value="HTHARAC"/>
</dbReference>
<comment type="caution">
    <text evidence="7">The sequence shown here is derived from an EMBL/GenBank/DDBJ whole genome shotgun (WGS) entry which is preliminary data.</text>
</comment>
<keyword evidence="8" id="KW-1185">Reference proteome</keyword>
<dbReference type="Pfam" id="PF12833">
    <property type="entry name" value="HTH_18"/>
    <property type="match status" value="1"/>
</dbReference>
<proteinExistence type="predicted"/>
<protein>
    <submittedName>
        <fullName evidence="7">Response regulator</fullName>
    </submittedName>
</protein>
<keyword evidence="4" id="KW-0597">Phosphoprotein</keyword>
<dbReference type="CDD" id="cd17536">
    <property type="entry name" value="REC_YesN-like"/>
    <property type="match status" value="1"/>
</dbReference>
<evidence type="ECO:0000259" key="6">
    <source>
        <dbReference type="PROSITE" id="PS50110"/>
    </source>
</evidence>
<name>A0ABU9VMV9_9BACI</name>
<dbReference type="PROSITE" id="PS00041">
    <property type="entry name" value="HTH_ARAC_FAMILY_1"/>
    <property type="match status" value="1"/>
</dbReference>
<dbReference type="PANTHER" id="PTHR43280">
    <property type="entry name" value="ARAC-FAMILY TRANSCRIPTIONAL REGULATOR"/>
    <property type="match status" value="1"/>
</dbReference>
<keyword evidence="2" id="KW-0238">DNA-binding</keyword>
<dbReference type="Pfam" id="PF00072">
    <property type="entry name" value="Response_reg"/>
    <property type="match status" value="1"/>
</dbReference>
<dbReference type="EMBL" id="JBCITK010000001">
    <property type="protein sequence ID" value="MEN0645245.1"/>
    <property type="molecule type" value="Genomic_DNA"/>
</dbReference>
<dbReference type="SUPFAM" id="SSF46689">
    <property type="entry name" value="Homeodomain-like"/>
    <property type="match status" value="2"/>
</dbReference>
<evidence type="ECO:0000256" key="1">
    <source>
        <dbReference type="ARBA" id="ARBA00023015"/>
    </source>
</evidence>
<feature type="domain" description="Response regulatory" evidence="6">
    <location>
        <begin position="3"/>
        <end position="120"/>
    </location>
</feature>
<dbReference type="SMART" id="SM00342">
    <property type="entry name" value="HTH_ARAC"/>
    <property type="match status" value="1"/>
</dbReference>
<dbReference type="RefSeq" id="WP_343131831.1">
    <property type="nucleotide sequence ID" value="NZ_JBCITK010000001.1"/>
</dbReference>
<feature type="modified residue" description="4-aspartylphosphate" evidence="4">
    <location>
        <position position="55"/>
    </location>
</feature>
<evidence type="ECO:0000259" key="5">
    <source>
        <dbReference type="PROSITE" id="PS01124"/>
    </source>
</evidence>
<sequence>MFRLLIVDDEEIITDALYDVFCELMPEQLDVCKAYSGEEALDWMSRTRIDIVLTDISMPGLSGLQLVERIQDYWPRCKIILLTGYNNFEYIYKAMQMHHVRYLLKTEGFEKIKETVRKVIKEIKQSHLEQYLLEQTDEQRLGYEFVAQGDFMRHVLERSTLACEDKLRLTSEFEQLNISLHPMEDVYLVLANIEYSPKTSYSQRSNTLVRVRLIWDQHLYKQLHSIGIVDRYGGLVWFVQSRHSHQRTLSQLFKYMEGSLELIQEECLDSLDLKIQFTISTDFTQWEDITKKYEKLRQSQLLRVGGDYREILKEYADTDKNVKSGMQSYQKIELLTSYLEGNREKEFFIEVKEIQSYAECRHYSQMMEGYFSIALVLYSFIQSNGLDKTFLNTDKLLKLDEHSYLSEGYDYLNEVAKEIFRQKQNESKDRASLMIDRITLYIEDNLSADLSLVRLAEIHFFNPSYLSHLFKQEKGINLSEYIDRCRLRKAKDLLQNGNLKIREVSQLVGYHTAHSFTRFFKKSTGQTPKEYREGLSQML</sequence>
<evidence type="ECO:0000313" key="8">
    <source>
        <dbReference type="Proteomes" id="UP001418796"/>
    </source>
</evidence>
<keyword evidence="1" id="KW-0805">Transcription regulation</keyword>
<dbReference type="Proteomes" id="UP001418796">
    <property type="component" value="Unassembled WGS sequence"/>
</dbReference>
<dbReference type="PROSITE" id="PS50110">
    <property type="entry name" value="RESPONSE_REGULATORY"/>
    <property type="match status" value="1"/>
</dbReference>
<evidence type="ECO:0000313" key="7">
    <source>
        <dbReference type="EMBL" id="MEN0645245.1"/>
    </source>
</evidence>
<reference evidence="7 8" key="1">
    <citation type="submission" date="2024-03" db="EMBL/GenBank/DDBJ databases">
        <title>Bacilli Hybrid Assemblies.</title>
        <authorList>
            <person name="Kovac J."/>
        </authorList>
    </citation>
    <scope>NUCLEOTIDE SEQUENCE [LARGE SCALE GENOMIC DNA]</scope>
    <source>
        <strain evidence="7 8">FSL R7-0666</strain>
    </source>
</reference>
<dbReference type="InterPro" id="IPR009057">
    <property type="entry name" value="Homeodomain-like_sf"/>
</dbReference>
<keyword evidence="3" id="KW-0804">Transcription</keyword>
<dbReference type="InterPro" id="IPR018062">
    <property type="entry name" value="HTH_AraC-typ_CS"/>
</dbReference>
<dbReference type="SMART" id="SM00448">
    <property type="entry name" value="REC"/>
    <property type="match status" value="1"/>
</dbReference>
<dbReference type="SUPFAM" id="SSF52172">
    <property type="entry name" value="CheY-like"/>
    <property type="match status" value="1"/>
</dbReference>
<evidence type="ECO:0000256" key="3">
    <source>
        <dbReference type="ARBA" id="ARBA00023163"/>
    </source>
</evidence>
<accession>A0ABU9VMV9</accession>
<evidence type="ECO:0000256" key="2">
    <source>
        <dbReference type="ARBA" id="ARBA00023125"/>
    </source>
</evidence>
<dbReference type="InterPro" id="IPR018060">
    <property type="entry name" value="HTH_AraC"/>
</dbReference>
<dbReference type="PANTHER" id="PTHR43280:SF2">
    <property type="entry name" value="HTH-TYPE TRANSCRIPTIONAL REGULATOR EXSA"/>
    <property type="match status" value="1"/>
</dbReference>
<organism evidence="7 8">
    <name type="scientific">Alkalicoccobacillus gibsonii</name>
    <dbReference type="NCBI Taxonomy" id="79881"/>
    <lineage>
        <taxon>Bacteria</taxon>
        <taxon>Bacillati</taxon>
        <taxon>Bacillota</taxon>
        <taxon>Bacilli</taxon>
        <taxon>Bacillales</taxon>
        <taxon>Bacillaceae</taxon>
        <taxon>Alkalicoccobacillus</taxon>
    </lineage>
</organism>